<evidence type="ECO:0000256" key="6">
    <source>
        <dbReference type="ARBA" id="ARBA00023136"/>
    </source>
</evidence>
<evidence type="ECO:0000259" key="8">
    <source>
        <dbReference type="Pfam" id="PF00924"/>
    </source>
</evidence>
<dbReference type="InterPro" id="IPR006685">
    <property type="entry name" value="MscS_channel_2nd"/>
</dbReference>
<evidence type="ECO:0000259" key="10">
    <source>
        <dbReference type="Pfam" id="PF21088"/>
    </source>
</evidence>
<dbReference type="InterPro" id="IPR049278">
    <property type="entry name" value="MS_channel_C"/>
</dbReference>
<dbReference type="Gene3D" id="2.30.30.60">
    <property type="match status" value="1"/>
</dbReference>
<evidence type="ECO:0000313" key="11">
    <source>
        <dbReference type="EMBL" id="UOM50634.1"/>
    </source>
</evidence>
<dbReference type="SUPFAM" id="SSF50182">
    <property type="entry name" value="Sm-like ribonucleoproteins"/>
    <property type="match status" value="1"/>
</dbReference>
<feature type="domain" description="Mechanosensitive ion channel MscS C-terminal" evidence="9">
    <location>
        <begin position="259"/>
        <end position="344"/>
    </location>
</feature>
<keyword evidence="12" id="KW-1185">Reference proteome</keyword>
<feature type="transmembrane region" description="Helical" evidence="7">
    <location>
        <begin position="15"/>
        <end position="36"/>
    </location>
</feature>
<protein>
    <submittedName>
        <fullName evidence="11">Mechanosensitive ion channel family protein</fullName>
    </submittedName>
</protein>
<evidence type="ECO:0000256" key="1">
    <source>
        <dbReference type="ARBA" id="ARBA00004651"/>
    </source>
</evidence>
<feature type="transmembrane region" description="Helical" evidence="7">
    <location>
        <begin position="68"/>
        <end position="88"/>
    </location>
</feature>
<feature type="domain" description="Mechanosensitive ion channel MscS" evidence="8">
    <location>
        <begin position="184"/>
        <end position="249"/>
    </location>
</feature>
<comment type="subcellular location">
    <subcellularLocation>
        <location evidence="1">Cell membrane</location>
        <topology evidence="1">Multi-pass membrane protein</topology>
    </subcellularLocation>
</comment>
<keyword evidence="4 7" id="KW-0812">Transmembrane</keyword>
<feature type="transmembrane region" description="Helical" evidence="7">
    <location>
        <begin position="94"/>
        <end position="111"/>
    </location>
</feature>
<dbReference type="InterPro" id="IPR011014">
    <property type="entry name" value="MscS_channel_TM-2"/>
</dbReference>
<dbReference type="InterPro" id="IPR023408">
    <property type="entry name" value="MscS_beta-dom_sf"/>
</dbReference>
<dbReference type="Proteomes" id="UP000829708">
    <property type="component" value="Chromosome"/>
</dbReference>
<reference evidence="12" key="1">
    <citation type="journal article" date="2024" name="J Bioinform Genom">
        <title>Complete genome sequence of the type strain bacterium Sphaerochaeta associata GLS2t (VKM B-2742)t.</title>
        <authorList>
            <person name="Troshina O.Y."/>
            <person name="Tepeeva A.N."/>
            <person name="Arzamasceva V.O."/>
            <person name="Whitman W.B."/>
            <person name="Varghese N."/>
            <person name="Shapiro N."/>
            <person name="Woyke T."/>
            <person name="Kripides N.C."/>
            <person name="Vasilenko O.V."/>
        </authorList>
    </citation>
    <scope>NUCLEOTIDE SEQUENCE [LARGE SCALE GENOMIC DNA]</scope>
    <source>
        <strain evidence="12">GLS2T</strain>
    </source>
</reference>
<feature type="transmembrane region" description="Helical" evidence="7">
    <location>
        <begin position="139"/>
        <end position="161"/>
    </location>
</feature>
<comment type="similarity">
    <text evidence="2">Belongs to the MscS (TC 1.A.23) family.</text>
</comment>
<evidence type="ECO:0000256" key="2">
    <source>
        <dbReference type="ARBA" id="ARBA00008017"/>
    </source>
</evidence>
<dbReference type="InterPro" id="IPR049142">
    <property type="entry name" value="MS_channel_1st"/>
</dbReference>
<dbReference type="PANTHER" id="PTHR30566">
    <property type="entry name" value="YNAI-RELATED MECHANOSENSITIVE ION CHANNEL"/>
    <property type="match status" value="1"/>
</dbReference>
<dbReference type="InterPro" id="IPR011066">
    <property type="entry name" value="MscS_channel_C_sf"/>
</dbReference>
<dbReference type="Gene3D" id="3.30.70.100">
    <property type="match status" value="1"/>
</dbReference>
<dbReference type="Gene3D" id="1.10.287.1260">
    <property type="match status" value="1"/>
</dbReference>
<evidence type="ECO:0000256" key="5">
    <source>
        <dbReference type="ARBA" id="ARBA00022989"/>
    </source>
</evidence>
<keyword evidence="3" id="KW-1003">Cell membrane</keyword>
<evidence type="ECO:0000313" key="12">
    <source>
        <dbReference type="Proteomes" id="UP000829708"/>
    </source>
</evidence>
<evidence type="ECO:0000259" key="9">
    <source>
        <dbReference type="Pfam" id="PF21082"/>
    </source>
</evidence>
<dbReference type="Pfam" id="PF21088">
    <property type="entry name" value="MS_channel_1st"/>
    <property type="match status" value="1"/>
</dbReference>
<dbReference type="SUPFAM" id="SSF82861">
    <property type="entry name" value="Mechanosensitive channel protein MscS (YggB), transmembrane region"/>
    <property type="match status" value="1"/>
</dbReference>
<evidence type="ECO:0000256" key="4">
    <source>
        <dbReference type="ARBA" id="ARBA00022692"/>
    </source>
</evidence>
<keyword evidence="5 7" id="KW-1133">Transmembrane helix</keyword>
<sequence>MTDITHIIQTFQENYMVSFFMLMGTLLVLLAANAILGKRIKKLESMKMQDERSVKAPALPMLRFIKRIAIPLLFLASLSVFLNSVSFAEGIQRVVQIIFAVIMTIIIVRSVNKALELSFSKYFEKEYANREHEKNLKPLLSFVKLLLWVIGFLILISNLGFNITTALAGLGVGGIAVAIAAQGILGDLFSYFVIFFDHPFALGDFIVFGDKSGIVERIGIKSSRIRVLSGEVLIISNSDLTSSRIHNYKQMQRRRVISSISVPFHTPEEKLKRIPQLIKDILASIQVVEGVVCDRSHFQSIGSSAFIFETVYYIPAPEYVAFMNVQQEFNLRLVKTFREEGIEFAYPTQRILSPDQMT</sequence>
<dbReference type="Pfam" id="PF00924">
    <property type="entry name" value="MS_channel_2nd"/>
    <property type="match status" value="1"/>
</dbReference>
<dbReference type="SUPFAM" id="SSF82689">
    <property type="entry name" value="Mechanosensitive channel protein MscS (YggB), C-terminal domain"/>
    <property type="match status" value="1"/>
</dbReference>
<dbReference type="EMBL" id="CP094929">
    <property type="protein sequence ID" value="UOM50634.1"/>
    <property type="molecule type" value="Genomic_DNA"/>
</dbReference>
<name>A0ABY4DC27_9SPIR</name>
<dbReference type="RefSeq" id="WP_244772021.1">
    <property type="nucleotide sequence ID" value="NZ_CP094929.1"/>
</dbReference>
<feature type="transmembrane region" description="Helical" evidence="7">
    <location>
        <begin position="167"/>
        <end position="196"/>
    </location>
</feature>
<evidence type="ECO:0000256" key="7">
    <source>
        <dbReference type="SAM" id="Phobius"/>
    </source>
</evidence>
<gene>
    <name evidence="11" type="ORF">MUG09_13805</name>
</gene>
<accession>A0ABY4DC27</accession>
<proteinExistence type="inferred from homology"/>
<dbReference type="Pfam" id="PF21082">
    <property type="entry name" value="MS_channel_3rd"/>
    <property type="match status" value="1"/>
</dbReference>
<keyword evidence="6 7" id="KW-0472">Membrane</keyword>
<dbReference type="InterPro" id="IPR010920">
    <property type="entry name" value="LSM_dom_sf"/>
</dbReference>
<feature type="domain" description="Mechanosensitive ion channel transmembrane helices 2/3" evidence="10">
    <location>
        <begin position="143"/>
        <end position="182"/>
    </location>
</feature>
<dbReference type="PANTHER" id="PTHR30566:SF25">
    <property type="entry name" value="INNER MEMBRANE PROTEIN"/>
    <property type="match status" value="1"/>
</dbReference>
<evidence type="ECO:0000256" key="3">
    <source>
        <dbReference type="ARBA" id="ARBA00022475"/>
    </source>
</evidence>
<organism evidence="11 12">
    <name type="scientific">Sphaerochaeta associata</name>
    <dbReference type="NCBI Taxonomy" id="1129264"/>
    <lineage>
        <taxon>Bacteria</taxon>
        <taxon>Pseudomonadati</taxon>
        <taxon>Spirochaetota</taxon>
        <taxon>Spirochaetia</taxon>
        <taxon>Spirochaetales</taxon>
        <taxon>Sphaerochaetaceae</taxon>
        <taxon>Sphaerochaeta</taxon>
    </lineage>
</organism>